<keyword evidence="4" id="KW-0732">Signal</keyword>
<dbReference type="CDD" id="cd14748">
    <property type="entry name" value="PBP2_UgpB"/>
    <property type="match status" value="1"/>
</dbReference>
<keyword evidence="3" id="KW-0813">Transport</keyword>
<evidence type="ECO:0000256" key="1">
    <source>
        <dbReference type="ARBA" id="ARBA00004196"/>
    </source>
</evidence>
<dbReference type="InterPro" id="IPR006059">
    <property type="entry name" value="SBP"/>
</dbReference>
<organism evidence="5 6">
    <name type="scientific">Parafrankia soli</name>
    <dbReference type="NCBI Taxonomy" id="2599596"/>
    <lineage>
        <taxon>Bacteria</taxon>
        <taxon>Bacillati</taxon>
        <taxon>Actinomycetota</taxon>
        <taxon>Actinomycetes</taxon>
        <taxon>Frankiales</taxon>
        <taxon>Frankiaceae</taxon>
        <taxon>Parafrankia</taxon>
    </lineage>
</organism>
<dbReference type="Gene3D" id="3.40.190.10">
    <property type="entry name" value="Periplasmic binding protein-like II"/>
    <property type="match status" value="1"/>
</dbReference>
<sequence>MFAAAACGSSDGDSGTENAAGALAPLDSATKVTIKFLSYNYGTPGLGGTGTQALIDAFEKAHPNITIEPQGVATKDVLTRLRTDTAAGSPPDVAQIGWSKMAEAVQALPIVPVQEIPPTAEWDEHVAGMSKSILSAVSVDNQVKAMPYTMSIPVLYYNADLFRAAGLDPAKPPTTLEEVKKAGLAIKGTGSEGVYYGVVDSAKSDFLTQSVVNGNGGSLVDANGEVTLDKPAAVGALTGIQDLVKSGAMPAVNTETALAAFTTGKLGMLVTSTAVLASAMKAADGKFELRTAGFPTFGSKPARPTYSGAGLAVLAKDDAHKRAAWEFIKFVTSDAGFEIITSKIGYLPLRESVATKLEDSAIVKLLAPSLEQLDTVAPYTAFRGTKANQAVVALQDEAVEPIVLRGADPGPTLTSVAEKIRKLSA</sequence>
<gene>
    <name evidence="5" type="ORF">BBK14_28875</name>
</gene>
<dbReference type="InterPro" id="IPR050490">
    <property type="entry name" value="Bact_solute-bd_prot1"/>
</dbReference>
<comment type="similarity">
    <text evidence="2">Belongs to the bacterial solute-binding protein 1 family.</text>
</comment>
<dbReference type="SUPFAM" id="SSF53850">
    <property type="entry name" value="Periplasmic binding protein-like II"/>
    <property type="match status" value="1"/>
</dbReference>
<evidence type="ECO:0000313" key="6">
    <source>
        <dbReference type="Proteomes" id="UP000179769"/>
    </source>
</evidence>
<evidence type="ECO:0000313" key="5">
    <source>
        <dbReference type="EMBL" id="OHV19748.1"/>
    </source>
</evidence>
<proteinExistence type="inferred from homology"/>
<evidence type="ECO:0000256" key="3">
    <source>
        <dbReference type="ARBA" id="ARBA00022448"/>
    </source>
</evidence>
<dbReference type="Pfam" id="PF01547">
    <property type="entry name" value="SBP_bac_1"/>
    <property type="match status" value="1"/>
</dbReference>
<protein>
    <submittedName>
        <fullName evidence="5">ABC transporter substrate-binding protein</fullName>
    </submittedName>
</protein>
<dbReference type="Proteomes" id="UP000179769">
    <property type="component" value="Unassembled WGS sequence"/>
</dbReference>
<dbReference type="PANTHER" id="PTHR43649">
    <property type="entry name" value="ARABINOSE-BINDING PROTEIN-RELATED"/>
    <property type="match status" value="1"/>
</dbReference>
<comment type="caution">
    <text evidence="5">The sequence shown here is derived from an EMBL/GenBank/DDBJ whole genome shotgun (WGS) entry which is preliminary data.</text>
</comment>
<reference evidence="6" key="1">
    <citation type="submission" date="2016-07" db="EMBL/GenBank/DDBJ databases">
        <title>Frankia sp. NRRL B-16219 Genome sequencing.</title>
        <authorList>
            <person name="Ghodhbane-Gtari F."/>
            <person name="Swanson E."/>
            <person name="Gueddou A."/>
            <person name="Louati M."/>
            <person name="Nouioui I."/>
            <person name="Hezbri K."/>
            <person name="Abebe-Akele F."/>
            <person name="Simpson S."/>
            <person name="Morris K."/>
            <person name="Thomas K."/>
            <person name="Gtari M."/>
            <person name="Tisa L.S."/>
        </authorList>
    </citation>
    <scope>NUCLEOTIDE SEQUENCE [LARGE SCALE GENOMIC DNA]</scope>
    <source>
        <strain evidence="6">NRRL B-16219</strain>
    </source>
</reference>
<comment type="subcellular location">
    <subcellularLocation>
        <location evidence="1">Cell envelope</location>
    </subcellularLocation>
</comment>
<dbReference type="EMBL" id="MAXA01000275">
    <property type="protein sequence ID" value="OHV19748.1"/>
    <property type="molecule type" value="Genomic_DNA"/>
</dbReference>
<dbReference type="AlphaFoldDB" id="A0A1S1PA04"/>
<dbReference type="PANTHER" id="PTHR43649:SF31">
    <property type="entry name" value="SN-GLYCEROL-3-PHOSPHATE-BINDING PERIPLASMIC PROTEIN UGPB"/>
    <property type="match status" value="1"/>
</dbReference>
<accession>A0A1S1PA04</accession>
<name>A0A1S1PA04_9ACTN</name>
<evidence type="ECO:0000256" key="2">
    <source>
        <dbReference type="ARBA" id="ARBA00008520"/>
    </source>
</evidence>
<evidence type="ECO:0000256" key="4">
    <source>
        <dbReference type="ARBA" id="ARBA00022729"/>
    </source>
</evidence>
<dbReference type="GO" id="GO:0030313">
    <property type="term" value="C:cell envelope"/>
    <property type="evidence" value="ECO:0007669"/>
    <property type="project" value="UniProtKB-SubCell"/>
</dbReference>
<keyword evidence="6" id="KW-1185">Reference proteome</keyword>